<gene>
    <name evidence="4" type="ORF">J2T23_001666</name>
</gene>
<dbReference type="GO" id="GO:0019563">
    <property type="term" value="P:glycerol catabolic process"/>
    <property type="evidence" value="ECO:0007669"/>
    <property type="project" value="TreeGrafter"/>
</dbReference>
<dbReference type="Proteomes" id="UP001239267">
    <property type="component" value="Unassembled WGS sequence"/>
</dbReference>
<dbReference type="InterPro" id="IPR050861">
    <property type="entry name" value="Dihydroxyacetone_Kinase"/>
</dbReference>
<dbReference type="GO" id="GO:0005829">
    <property type="term" value="C:cytosol"/>
    <property type="evidence" value="ECO:0007669"/>
    <property type="project" value="TreeGrafter"/>
</dbReference>
<keyword evidence="5" id="KW-1185">Reference proteome</keyword>
<protein>
    <submittedName>
        <fullName evidence="4">Dihydroxyacetone kinase</fullName>
    </submittedName>
</protein>
<evidence type="ECO:0000256" key="1">
    <source>
        <dbReference type="ARBA" id="ARBA00022679"/>
    </source>
</evidence>
<organism evidence="4 5">
    <name type="scientific">Pseudarthrobacter niigatensis</name>
    <dbReference type="NCBI Taxonomy" id="369935"/>
    <lineage>
        <taxon>Bacteria</taxon>
        <taxon>Bacillati</taxon>
        <taxon>Actinomycetota</taxon>
        <taxon>Actinomycetes</taxon>
        <taxon>Micrococcales</taxon>
        <taxon>Micrococcaceae</taxon>
        <taxon>Pseudarthrobacter</taxon>
    </lineage>
</organism>
<name>A0AAJ1SU60_9MICC</name>
<dbReference type="GO" id="GO:0004371">
    <property type="term" value="F:glycerone kinase activity"/>
    <property type="evidence" value="ECO:0007669"/>
    <property type="project" value="InterPro"/>
</dbReference>
<keyword evidence="2 4" id="KW-0418">Kinase</keyword>
<proteinExistence type="predicted"/>
<dbReference type="PANTHER" id="PTHR28629:SF4">
    <property type="entry name" value="TRIOKINASE_FMN CYCLASE"/>
    <property type="match status" value="1"/>
</dbReference>
<evidence type="ECO:0000313" key="5">
    <source>
        <dbReference type="Proteomes" id="UP001239267"/>
    </source>
</evidence>
<reference evidence="4 5" key="1">
    <citation type="submission" date="2023-07" db="EMBL/GenBank/DDBJ databases">
        <title>Sorghum-associated microbial communities from plants grown in Nebraska, USA.</title>
        <authorList>
            <person name="Schachtman D."/>
        </authorList>
    </citation>
    <scope>NUCLEOTIDE SEQUENCE [LARGE SCALE GENOMIC DNA]</scope>
    <source>
        <strain evidence="4 5">DS1001</strain>
    </source>
</reference>
<keyword evidence="1" id="KW-0808">Transferase</keyword>
<dbReference type="SMART" id="SM01120">
    <property type="entry name" value="Dak2"/>
    <property type="match status" value="1"/>
</dbReference>
<dbReference type="AlphaFoldDB" id="A0AAJ1SU60"/>
<feature type="domain" description="DhaL" evidence="3">
    <location>
        <begin position="1"/>
        <end position="180"/>
    </location>
</feature>
<dbReference type="EMBL" id="JAUSTB010000004">
    <property type="protein sequence ID" value="MDQ0145774.1"/>
    <property type="molecule type" value="Genomic_DNA"/>
</dbReference>
<dbReference type="InterPro" id="IPR004007">
    <property type="entry name" value="DhaL_dom"/>
</dbReference>
<dbReference type="SUPFAM" id="SSF101473">
    <property type="entry name" value="DhaL-like"/>
    <property type="match status" value="1"/>
</dbReference>
<evidence type="ECO:0000313" key="4">
    <source>
        <dbReference type="EMBL" id="MDQ0145774.1"/>
    </source>
</evidence>
<dbReference type="PROSITE" id="PS51480">
    <property type="entry name" value="DHAL"/>
    <property type="match status" value="1"/>
</dbReference>
<accession>A0AAJ1SU60</accession>
<evidence type="ECO:0000256" key="2">
    <source>
        <dbReference type="ARBA" id="ARBA00022777"/>
    </source>
</evidence>
<comment type="caution">
    <text evidence="4">The sequence shown here is derived from an EMBL/GenBank/DDBJ whole genome shotgun (WGS) entry which is preliminary data.</text>
</comment>
<evidence type="ECO:0000259" key="3">
    <source>
        <dbReference type="PROSITE" id="PS51480"/>
    </source>
</evidence>
<dbReference type="FunFam" id="1.25.40.340:FF:000002">
    <property type="entry name" value="Dihydroxyacetone kinase, L subunit"/>
    <property type="match status" value="1"/>
</dbReference>
<dbReference type="InterPro" id="IPR036117">
    <property type="entry name" value="DhaL_dom_sf"/>
</dbReference>
<sequence length="202" mass="19461">MDAIAGDGDHGRGMVRGVDAAAAAASAALGHGAGAGDVLAAAGDAWADKAGGTSGVLWGAGLRAFGETVGNASAPAPSALAAAVTAFADRIVQLGKAEAGDKTMVDALLPFVAGFSRAVGYGVEPGRAWEDAAREAAIAAEATADLLPLKGRARPLAEKSLGTADPGATSLAMVFAVMGPHFTGATGSEGSTTTVAATAAES</sequence>
<dbReference type="Gene3D" id="1.25.40.340">
    <property type="match status" value="1"/>
</dbReference>
<dbReference type="Pfam" id="PF02734">
    <property type="entry name" value="Dak2"/>
    <property type="match status" value="1"/>
</dbReference>
<dbReference type="PANTHER" id="PTHR28629">
    <property type="entry name" value="TRIOKINASE/FMN CYCLASE"/>
    <property type="match status" value="1"/>
</dbReference>